<gene>
    <name evidence="1" type="ORF">VMF7928_00150</name>
</gene>
<organism evidence="1 2">
    <name type="scientific">Vibrio marisflavi CECT 7928</name>
    <dbReference type="NCBI Taxonomy" id="634439"/>
    <lineage>
        <taxon>Bacteria</taxon>
        <taxon>Pseudomonadati</taxon>
        <taxon>Pseudomonadota</taxon>
        <taxon>Gammaproteobacteria</taxon>
        <taxon>Vibrionales</taxon>
        <taxon>Vibrionaceae</taxon>
        <taxon>Vibrio</taxon>
    </lineage>
</organism>
<keyword evidence="2" id="KW-1185">Reference proteome</keyword>
<protein>
    <submittedName>
        <fullName evidence="1">Uncharacterized protein</fullName>
    </submittedName>
</protein>
<dbReference type="RefSeq" id="WP_237359562.1">
    <property type="nucleotide sequence ID" value="NZ_CAKLDM010000001.1"/>
</dbReference>
<sequence>MSTYECEICGAKFCNNVQCKMLIKQKSTMSSFSYKTHFGQLEGELRENHARLEEQKVALREEKLRKFLNKCEDLFEDALSKIEGASVTDTSLVTIPTGLPEMAPIDDSLYSNYVSHLKDILDTAFSKSILEIIEEPQNAVSSSSFDDQDWLNDILEKLCTTCKGGCCRSGSHKAYLNEGSINRIRMHNQMITKKELLDYYISHIRADHIQGACINQTNTGCSLPRELRSDTCNDHFCASLTNYIRKPTKNVIAIQSNCSPLGLTNGDFVDIVDIVFIDEESSRTLTHGKSGE</sequence>
<dbReference type="Proteomes" id="UP000838748">
    <property type="component" value="Unassembled WGS sequence"/>
</dbReference>
<dbReference type="EMBL" id="CAKLDM010000001">
    <property type="protein sequence ID" value="CAH0536054.1"/>
    <property type="molecule type" value="Genomic_DNA"/>
</dbReference>
<comment type="caution">
    <text evidence="1">The sequence shown here is derived from an EMBL/GenBank/DDBJ whole genome shotgun (WGS) entry which is preliminary data.</text>
</comment>
<accession>A0ABM8ZYN6</accession>
<evidence type="ECO:0000313" key="2">
    <source>
        <dbReference type="Proteomes" id="UP000838748"/>
    </source>
</evidence>
<name>A0ABM8ZYN6_9VIBR</name>
<reference evidence="1" key="1">
    <citation type="submission" date="2021-11" db="EMBL/GenBank/DDBJ databases">
        <authorList>
            <person name="Rodrigo-Torres L."/>
            <person name="Arahal R. D."/>
            <person name="Lucena T."/>
        </authorList>
    </citation>
    <scope>NUCLEOTIDE SEQUENCE</scope>
    <source>
        <strain evidence="1">CECT 7928</strain>
    </source>
</reference>
<proteinExistence type="predicted"/>
<evidence type="ECO:0000313" key="1">
    <source>
        <dbReference type="EMBL" id="CAH0536054.1"/>
    </source>
</evidence>